<keyword evidence="3" id="KW-1185">Reference proteome</keyword>
<dbReference type="GO" id="GO:0005829">
    <property type="term" value="C:cytosol"/>
    <property type="evidence" value="ECO:0007669"/>
    <property type="project" value="TreeGrafter"/>
</dbReference>
<dbReference type="KEGG" id="rain:Rai3103_16065"/>
<dbReference type="Pfam" id="PF00248">
    <property type="entry name" value="Aldo_ket_red"/>
    <property type="match status" value="1"/>
</dbReference>
<feature type="domain" description="NADP-dependent oxidoreductase" evidence="1">
    <location>
        <begin position="15"/>
        <end position="311"/>
    </location>
</feature>
<protein>
    <submittedName>
        <fullName evidence="2">Aldo/keto reductase</fullName>
    </submittedName>
</protein>
<accession>A0A5Q2FH60</accession>
<reference evidence="2 3" key="1">
    <citation type="submission" date="2019-10" db="EMBL/GenBank/DDBJ databases">
        <title>Genomic analysis of Raineyella sp. CBA3103.</title>
        <authorList>
            <person name="Roh S.W."/>
        </authorList>
    </citation>
    <scope>NUCLEOTIDE SEQUENCE [LARGE SCALE GENOMIC DNA]</scope>
    <source>
        <strain evidence="2 3">CBA3103</strain>
    </source>
</reference>
<proteinExistence type="predicted"/>
<organism evidence="2 3">
    <name type="scientific">Raineyella fluvialis</name>
    <dbReference type="NCBI Taxonomy" id="2662261"/>
    <lineage>
        <taxon>Bacteria</taxon>
        <taxon>Bacillati</taxon>
        <taxon>Actinomycetota</taxon>
        <taxon>Actinomycetes</taxon>
        <taxon>Propionibacteriales</taxon>
        <taxon>Propionibacteriaceae</taxon>
        <taxon>Raineyella</taxon>
    </lineage>
</organism>
<dbReference type="AlphaFoldDB" id="A0A5Q2FH60"/>
<name>A0A5Q2FH60_9ACTN</name>
<dbReference type="InterPro" id="IPR036812">
    <property type="entry name" value="NAD(P)_OxRdtase_dom_sf"/>
</dbReference>
<evidence type="ECO:0000313" key="2">
    <source>
        <dbReference type="EMBL" id="QGF24884.1"/>
    </source>
</evidence>
<gene>
    <name evidence="2" type="ORF">Rai3103_16065</name>
</gene>
<dbReference type="GO" id="GO:0016491">
    <property type="term" value="F:oxidoreductase activity"/>
    <property type="evidence" value="ECO:0007669"/>
    <property type="project" value="InterPro"/>
</dbReference>
<dbReference type="Proteomes" id="UP000386847">
    <property type="component" value="Chromosome"/>
</dbReference>
<dbReference type="InterPro" id="IPR050523">
    <property type="entry name" value="AKR_Detox_Biosynth"/>
</dbReference>
<dbReference type="SUPFAM" id="SSF51430">
    <property type="entry name" value="NAD(P)-linked oxidoreductase"/>
    <property type="match status" value="1"/>
</dbReference>
<sequence length="332" mass="35671">MEQRRVGSSGLQVSRLGLGTLTWGRDTSPQSAYELMTTFVDAGGTLIDTAAAYGAGDAEEILGALMAREFDREDLVIATKAGFGVRDGERTVDTSARAMLADLDGSLERLGTDWIDIWQVHAWGQAPIEETLAALDHAVTSGRVRYVGLSNFVGWQTAQAASWQRAITTRTPITSTQVEYSLMTRRAEVEILPAVRAMGLGFFAWSPLGRGVLTGKYRRGIPRDSRAAAEHFAWFVDPYLQPRSRGIVDAVARAAEGLGMAPLEVALLWVRDAPDVTAALLGARTADQLEQCLAVEEMTLPAEIAAALDDVSGGPMAAREGAGRPVPPVHHD</sequence>
<evidence type="ECO:0000313" key="3">
    <source>
        <dbReference type="Proteomes" id="UP000386847"/>
    </source>
</evidence>
<dbReference type="InterPro" id="IPR023210">
    <property type="entry name" value="NADP_OxRdtase_dom"/>
</dbReference>
<dbReference type="Gene3D" id="3.20.20.100">
    <property type="entry name" value="NADP-dependent oxidoreductase domain"/>
    <property type="match status" value="1"/>
</dbReference>
<dbReference type="PANTHER" id="PTHR43364:SF18">
    <property type="entry name" value="OXIDOREDUCTASE"/>
    <property type="match status" value="1"/>
</dbReference>
<dbReference type="EMBL" id="CP045725">
    <property type="protein sequence ID" value="QGF24884.1"/>
    <property type="molecule type" value="Genomic_DNA"/>
</dbReference>
<dbReference type="PROSITE" id="PS00062">
    <property type="entry name" value="ALDOKETO_REDUCTASE_2"/>
    <property type="match status" value="1"/>
</dbReference>
<evidence type="ECO:0000259" key="1">
    <source>
        <dbReference type="Pfam" id="PF00248"/>
    </source>
</evidence>
<dbReference type="InterPro" id="IPR018170">
    <property type="entry name" value="Aldo/ket_reductase_CS"/>
</dbReference>
<dbReference type="RefSeq" id="WP_153573413.1">
    <property type="nucleotide sequence ID" value="NZ_CP045725.1"/>
</dbReference>
<dbReference type="PANTHER" id="PTHR43364">
    <property type="entry name" value="NADH-SPECIFIC METHYLGLYOXAL REDUCTASE-RELATED"/>
    <property type="match status" value="1"/>
</dbReference>